<reference evidence="1" key="1">
    <citation type="submission" date="2020-08" db="EMBL/GenBank/DDBJ databases">
        <title>Multicomponent nature underlies the extraordinary mechanical properties of spider dragline silk.</title>
        <authorList>
            <person name="Kono N."/>
            <person name="Nakamura H."/>
            <person name="Mori M."/>
            <person name="Yoshida Y."/>
            <person name="Ohtoshi R."/>
            <person name="Malay A.D."/>
            <person name="Moran D.A.P."/>
            <person name="Tomita M."/>
            <person name="Numata K."/>
            <person name="Arakawa K."/>
        </authorList>
    </citation>
    <scope>NUCLEOTIDE SEQUENCE</scope>
</reference>
<dbReference type="EMBL" id="BMAW01037070">
    <property type="protein sequence ID" value="GFU46901.1"/>
    <property type="molecule type" value="Genomic_DNA"/>
</dbReference>
<sequence length="76" mass="8513">ETYVLAVSRHLQTIYVIQNKGYDGFQVIQEIHAPGVINVSIFSTVDDILLAIASKTGHTKVLKCIMRGIKHINYQT</sequence>
<accession>A0A8X6R3L4</accession>
<dbReference type="AlphaFoldDB" id="A0A8X6R3L4"/>
<proteinExistence type="predicted"/>
<feature type="non-terminal residue" evidence="1">
    <location>
        <position position="1"/>
    </location>
</feature>
<evidence type="ECO:0000313" key="1">
    <source>
        <dbReference type="EMBL" id="GFU46901.1"/>
    </source>
</evidence>
<dbReference type="OrthoDB" id="6435913at2759"/>
<organism evidence="1 2">
    <name type="scientific">Nephila pilipes</name>
    <name type="common">Giant wood spider</name>
    <name type="synonym">Nephila maculata</name>
    <dbReference type="NCBI Taxonomy" id="299642"/>
    <lineage>
        <taxon>Eukaryota</taxon>
        <taxon>Metazoa</taxon>
        <taxon>Ecdysozoa</taxon>
        <taxon>Arthropoda</taxon>
        <taxon>Chelicerata</taxon>
        <taxon>Arachnida</taxon>
        <taxon>Araneae</taxon>
        <taxon>Araneomorphae</taxon>
        <taxon>Entelegynae</taxon>
        <taxon>Araneoidea</taxon>
        <taxon>Nephilidae</taxon>
        <taxon>Nephila</taxon>
    </lineage>
</organism>
<dbReference type="Proteomes" id="UP000887013">
    <property type="component" value="Unassembled WGS sequence"/>
</dbReference>
<keyword evidence="2" id="KW-1185">Reference proteome</keyword>
<comment type="caution">
    <text evidence="1">The sequence shown here is derived from an EMBL/GenBank/DDBJ whole genome shotgun (WGS) entry which is preliminary data.</text>
</comment>
<name>A0A8X6R3L4_NEPPI</name>
<gene>
    <name evidence="1" type="primary">NCL1_25761</name>
    <name evidence="1" type="ORF">NPIL_272281</name>
</gene>
<evidence type="ECO:0000313" key="2">
    <source>
        <dbReference type="Proteomes" id="UP000887013"/>
    </source>
</evidence>
<protein>
    <submittedName>
        <fullName evidence="1">Uncharacterized protein</fullName>
    </submittedName>
</protein>